<dbReference type="InterPro" id="IPR036102">
    <property type="entry name" value="OsmC/Ohrsf"/>
</dbReference>
<dbReference type="InterPro" id="IPR003718">
    <property type="entry name" value="OsmC/Ohr_fam"/>
</dbReference>
<dbReference type="InterPro" id="IPR015946">
    <property type="entry name" value="KH_dom-like_a/b"/>
</dbReference>
<dbReference type="SUPFAM" id="SSF82784">
    <property type="entry name" value="OsmC-like"/>
    <property type="match status" value="1"/>
</dbReference>
<evidence type="ECO:0000313" key="1">
    <source>
        <dbReference type="EMBL" id="NMO17072.1"/>
    </source>
</evidence>
<dbReference type="Proteomes" id="UP000518300">
    <property type="component" value="Unassembled WGS sequence"/>
</dbReference>
<proteinExistence type="predicted"/>
<name>A0A848LFG1_9BACT</name>
<protein>
    <submittedName>
        <fullName evidence="1">OsmC family protein</fullName>
    </submittedName>
</protein>
<dbReference type="InterPro" id="IPR052924">
    <property type="entry name" value="OsmC/Ohr_hydroprdx_reductase"/>
</dbReference>
<dbReference type="PANTHER" id="PTHR35368:SF1">
    <property type="entry name" value="HYDROPEROXIDE REDUCTASE"/>
    <property type="match status" value="1"/>
</dbReference>
<reference evidence="1 2" key="1">
    <citation type="submission" date="2020-04" db="EMBL/GenBank/DDBJ databases">
        <title>Draft genome of Pyxidicoccus fallax type strain.</title>
        <authorList>
            <person name="Whitworth D.E."/>
        </authorList>
    </citation>
    <scope>NUCLEOTIDE SEQUENCE [LARGE SCALE GENOMIC DNA]</scope>
    <source>
        <strain evidence="1 2">DSM 14698</strain>
    </source>
</reference>
<evidence type="ECO:0000313" key="2">
    <source>
        <dbReference type="Proteomes" id="UP000518300"/>
    </source>
</evidence>
<dbReference type="Gene3D" id="3.30.300.20">
    <property type="match status" value="1"/>
</dbReference>
<dbReference type="AlphaFoldDB" id="A0A848LFG1"/>
<organism evidence="1 2">
    <name type="scientific">Pyxidicoccus fallax</name>
    <dbReference type="NCBI Taxonomy" id="394095"/>
    <lineage>
        <taxon>Bacteria</taxon>
        <taxon>Pseudomonadati</taxon>
        <taxon>Myxococcota</taxon>
        <taxon>Myxococcia</taxon>
        <taxon>Myxococcales</taxon>
        <taxon>Cystobacterineae</taxon>
        <taxon>Myxococcaceae</taxon>
        <taxon>Pyxidicoccus</taxon>
    </lineage>
</organism>
<comment type="caution">
    <text evidence="1">The sequence shown here is derived from an EMBL/GenBank/DDBJ whole genome shotgun (WGS) entry which is preliminary data.</text>
</comment>
<dbReference type="PANTHER" id="PTHR35368">
    <property type="entry name" value="HYDROPEROXIDE REDUCTASE"/>
    <property type="match status" value="1"/>
</dbReference>
<dbReference type="Pfam" id="PF02566">
    <property type="entry name" value="OsmC"/>
    <property type="match status" value="1"/>
</dbReference>
<accession>A0A848LFG1</accession>
<keyword evidence="2" id="KW-1185">Reference proteome</keyword>
<gene>
    <name evidence="1" type="ORF">HG543_19725</name>
</gene>
<dbReference type="EMBL" id="JABBJJ010000087">
    <property type="protein sequence ID" value="NMO17072.1"/>
    <property type="molecule type" value="Genomic_DNA"/>
</dbReference>
<dbReference type="RefSeq" id="WP_169346354.1">
    <property type="nucleotide sequence ID" value="NZ_JABBJJ010000087.1"/>
</dbReference>
<sequence>MTKQLYTGEVRTVGESMARSTTEAGAFKIFMDEPPELGGRNGAPSPLDFILAAHAGCLNYMTFFIAKELGIPVTSTEISVRGSLDPAKFAGTDRSVRAGYQSLEVTILIKSPANADQIAKLKSEVEARCPVSDNLAHPTPVHITMRTVA</sequence>